<dbReference type="PROSITE" id="PS51257">
    <property type="entry name" value="PROKAR_LIPOPROTEIN"/>
    <property type="match status" value="1"/>
</dbReference>
<comment type="similarity">
    <text evidence="1">Belongs to the MlaA family.</text>
</comment>
<sequence>MKKQTILTALLGAMVLTGCATKPDGERNDPMEGFNRTMWDFNYKVVDRYVLEPAAKGWRDYVPTPVTKGLSNVANNLDEPVSFVNRLIEGEPKKAFVHFNRFWINTVFGLGGLFDFASASKELQVYEQRGFGETLGSYGVDAGAYMVLPLYNATTPRQLTGAIVDAAYMYPFWEWVSGNPLSLVKYGIQVIDTRAKNLDNAELLNQAQDPYVTFREAYYQNLDFKVNDGKVKESSQKELSDDVLKEID</sequence>
<protein>
    <recommendedName>
        <fullName evidence="5">ABC transporter</fullName>
    </recommendedName>
</protein>
<dbReference type="STRING" id="1908258.BKK48_04750"/>
<dbReference type="EMBL" id="MLHH01000010">
    <property type="protein sequence ID" value="OOF36572.1"/>
    <property type="molecule type" value="Genomic_DNA"/>
</dbReference>
<dbReference type="PANTHER" id="PTHR30035">
    <property type="entry name" value="LIPOPROTEIN VACJ-RELATED"/>
    <property type="match status" value="1"/>
</dbReference>
<dbReference type="GO" id="GO:0120010">
    <property type="term" value="P:intermembrane phospholipid transfer"/>
    <property type="evidence" value="ECO:0007669"/>
    <property type="project" value="TreeGrafter"/>
</dbReference>
<evidence type="ECO:0000313" key="3">
    <source>
        <dbReference type="EMBL" id="OOF36572.1"/>
    </source>
</evidence>
<dbReference type="PANTHER" id="PTHR30035:SF3">
    <property type="entry name" value="INTERMEMBRANE PHOSPHOLIPID TRANSPORT SYSTEM LIPOPROTEIN MLAA"/>
    <property type="match status" value="1"/>
</dbReference>
<evidence type="ECO:0000256" key="2">
    <source>
        <dbReference type="ARBA" id="ARBA00022729"/>
    </source>
</evidence>
<dbReference type="OrthoDB" id="9785326at2"/>
<evidence type="ECO:0000256" key="1">
    <source>
        <dbReference type="ARBA" id="ARBA00010634"/>
    </source>
</evidence>
<dbReference type="AlphaFoldDB" id="A0A1V3I904"/>
<dbReference type="GO" id="GO:0016020">
    <property type="term" value="C:membrane"/>
    <property type="evidence" value="ECO:0007669"/>
    <property type="project" value="InterPro"/>
</dbReference>
<dbReference type="Proteomes" id="UP000189437">
    <property type="component" value="Unassembled WGS sequence"/>
</dbReference>
<evidence type="ECO:0000313" key="4">
    <source>
        <dbReference type="Proteomes" id="UP000189437"/>
    </source>
</evidence>
<keyword evidence="2" id="KW-0732">Signal</keyword>
<reference evidence="3 4" key="1">
    <citation type="submission" date="2016-10" db="EMBL/GenBank/DDBJ databases">
        <title>Rodentibacter gen. nov. and new species.</title>
        <authorList>
            <person name="Christensen H."/>
        </authorList>
    </citation>
    <scope>NUCLEOTIDE SEQUENCE [LARGE SCALE GENOMIC DNA]</scope>
    <source>
        <strain evidence="3 4">Ac69</strain>
    </source>
</reference>
<dbReference type="PRINTS" id="PR01805">
    <property type="entry name" value="VACJLIPOPROT"/>
</dbReference>
<dbReference type="Pfam" id="PF04333">
    <property type="entry name" value="MlaA"/>
    <property type="match status" value="1"/>
</dbReference>
<comment type="caution">
    <text evidence="3">The sequence shown here is derived from an EMBL/GenBank/DDBJ whole genome shotgun (WGS) entry which is preliminary data.</text>
</comment>
<organism evidence="3 4">
    <name type="scientific">Rodentibacter heidelbergensis</name>
    <dbReference type="NCBI Taxonomy" id="1908258"/>
    <lineage>
        <taxon>Bacteria</taxon>
        <taxon>Pseudomonadati</taxon>
        <taxon>Pseudomonadota</taxon>
        <taxon>Gammaproteobacteria</taxon>
        <taxon>Pasteurellales</taxon>
        <taxon>Pasteurellaceae</taxon>
        <taxon>Rodentibacter</taxon>
    </lineage>
</organism>
<gene>
    <name evidence="3" type="ORF">BKK48_04750</name>
</gene>
<dbReference type="InterPro" id="IPR007428">
    <property type="entry name" value="MlaA"/>
</dbReference>
<keyword evidence="4" id="KW-1185">Reference proteome</keyword>
<name>A0A1V3I904_9PAST</name>
<evidence type="ECO:0008006" key="5">
    <source>
        <dbReference type="Google" id="ProtNLM"/>
    </source>
</evidence>
<dbReference type="RefSeq" id="WP_077427023.1">
    <property type="nucleotide sequence ID" value="NZ_MLHH01000010.1"/>
</dbReference>
<proteinExistence type="inferred from homology"/>
<accession>A0A1V3I904</accession>